<comment type="caution">
    <text evidence="1">The sequence shown here is derived from an EMBL/GenBank/DDBJ whole genome shotgun (WGS) entry which is preliminary data.</text>
</comment>
<reference evidence="2" key="1">
    <citation type="submission" date="2019-06" db="EMBL/GenBank/DDBJ databases">
        <title>Draft genome sequence of the griseofulvin-producing fungus Xylaria cubensis strain G536.</title>
        <authorList>
            <person name="Mead M.E."/>
            <person name="Raja H.A."/>
            <person name="Steenwyk J.L."/>
            <person name="Knowles S.L."/>
            <person name="Oberlies N.H."/>
            <person name="Rokas A."/>
        </authorList>
    </citation>
    <scope>NUCLEOTIDE SEQUENCE [LARGE SCALE GENOMIC DNA]</scope>
    <source>
        <strain evidence="2">G536</strain>
    </source>
</reference>
<dbReference type="EMBL" id="VFLP01000059">
    <property type="protein sequence ID" value="TRX90096.1"/>
    <property type="molecule type" value="Genomic_DNA"/>
</dbReference>
<accession>A0A553HQ73</accession>
<evidence type="ECO:0000313" key="1">
    <source>
        <dbReference type="EMBL" id="TRX90096.1"/>
    </source>
</evidence>
<organism evidence="1 2">
    <name type="scientific">Xylaria flabelliformis</name>
    <dbReference type="NCBI Taxonomy" id="2512241"/>
    <lineage>
        <taxon>Eukaryota</taxon>
        <taxon>Fungi</taxon>
        <taxon>Dikarya</taxon>
        <taxon>Ascomycota</taxon>
        <taxon>Pezizomycotina</taxon>
        <taxon>Sordariomycetes</taxon>
        <taxon>Xylariomycetidae</taxon>
        <taxon>Xylariales</taxon>
        <taxon>Xylariaceae</taxon>
        <taxon>Xylaria</taxon>
    </lineage>
</organism>
<dbReference type="PANTHER" id="PTHR33112">
    <property type="entry name" value="DOMAIN PROTEIN, PUTATIVE-RELATED"/>
    <property type="match status" value="1"/>
</dbReference>
<dbReference type="STRING" id="2512241.A0A553HQ73"/>
<dbReference type="AlphaFoldDB" id="A0A553HQ73"/>
<proteinExistence type="predicted"/>
<dbReference type="Proteomes" id="UP000319160">
    <property type="component" value="Unassembled WGS sequence"/>
</dbReference>
<sequence length="197" mass="21953">MIWDDPTRLNEVEGAPLSTRGWVVQEGFLATRVVDYTSNRILWECLGGAHCEVGLSSRIVPIRTDNTGFAKTTAYKSSRLEVECYKTNPGGPHYRAIDTGNFVFHFHQQWGHIVSTYMSCNLTKPSDRFLAMSGIAKSIQETGGDTHIAGLWKNIFHVDLAWESSVSPSAKAKRVNDFYAPTWSWASIVGGDVRLVL</sequence>
<protein>
    <submittedName>
        <fullName evidence="1">Uncharacterized protein</fullName>
    </submittedName>
</protein>
<evidence type="ECO:0000313" key="2">
    <source>
        <dbReference type="Proteomes" id="UP000319160"/>
    </source>
</evidence>
<dbReference type="PANTHER" id="PTHR33112:SF15">
    <property type="entry name" value="HETEROKARYON INCOMPATIBILITY DOMAIN-CONTAINING PROTEIN"/>
    <property type="match status" value="1"/>
</dbReference>
<keyword evidence="2" id="KW-1185">Reference proteome</keyword>
<name>A0A553HQ73_9PEZI</name>
<dbReference type="OrthoDB" id="5362512at2759"/>
<gene>
    <name evidence="1" type="ORF">FHL15_009015</name>
</gene>